<gene>
    <name evidence="7" type="ORF">METUNv1_03093</name>
</gene>
<evidence type="ECO:0000256" key="3">
    <source>
        <dbReference type="ARBA" id="ARBA00022692"/>
    </source>
</evidence>
<keyword evidence="2" id="KW-1003">Cell membrane</keyword>
<keyword evidence="3 6" id="KW-0812">Transmembrane</keyword>
<evidence type="ECO:0000256" key="2">
    <source>
        <dbReference type="ARBA" id="ARBA00022475"/>
    </source>
</evidence>
<reference evidence="7 8" key="1">
    <citation type="journal article" date="2011" name="J. Bacteriol.">
        <title>Genome sequence of Methyloversatilis universalis FAM5T, a methylotrophic representative of the order Rhodocyclales.</title>
        <authorList>
            <person name="Kittichotirat W."/>
            <person name="Good N.M."/>
            <person name="Hall R."/>
            <person name="Bringel F."/>
            <person name="Lajus A."/>
            <person name="Medigue C."/>
            <person name="Smalley N.E."/>
            <person name="Beck D."/>
            <person name="Bumgarner R."/>
            <person name="Vuilleumier S."/>
            <person name="Kalyuzhnaya M.G."/>
        </authorList>
    </citation>
    <scope>NUCLEOTIDE SEQUENCE [LARGE SCALE GENOMIC DNA]</scope>
    <source>
        <strain evidence="8">ATCC BAA-1314 / JCM 13912 / FAM5</strain>
    </source>
</reference>
<keyword evidence="8" id="KW-1185">Reference proteome</keyword>
<name>F5RFL2_METUF</name>
<dbReference type="InterPro" id="IPR022791">
    <property type="entry name" value="L-PG_synthase/AglD"/>
</dbReference>
<dbReference type="Proteomes" id="UP000005019">
    <property type="component" value="Unassembled WGS sequence"/>
</dbReference>
<evidence type="ECO:0000256" key="6">
    <source>
        <dbReference type="SAM" id="Phobius"/>
    </source>
</evidence>
<comment type="caution">
    <text evidence="7">The sequence shown here is derived from an EMBL/GenBank/DDBJ whole genome shotgun (WGS) entry which is preliminary data.</text>
</comment>
<evidence type="ECO:0000256" key="4">
    <source>
        <dbReference type="ARBA" id="ARBA00022989"/>
    </source>
</evidence>
<dbReference type="RefSeq" id="WP_008063252.1">
    <property type="nucleotide sequence ID" value="NZ_AFHG01000053.1"/>
</dbReference>
<organism evidence="7 8">
    <name type="scientific">Methyloversatilis universalis (strain ATCC BAA-1314 / DSM 25237 / JCM 13912 / CCUG 52030 / FAM5)</name>
    <dbReference type="NCBI Taxonomy" id="1000565"/>
    <lineage>
        <taxon>Bacteria</taxon>
        <taxon>Pseudomonadati</taxon>
        <taxon>Pseudomonadota</taxon>
        <taxon>Betaproteobacteria</taxon>
        <taxon>Nitrosomonadales</taxon>
        <taxon>Sterolibacteriaceae</taxon>
        <taxon>Methyloversatilis</taxon>
    </lineage>
</organism>
<dbReference type="GO" id="GO:0005886">
    <property type="term" value="C:plasma membrane"/>
    <property type="evidence" value="ECO:0007669"/>
    <property type="project" value="UniProtKB-SubCell"/>
</dbReference>
<evidence type="ECO:0000256" key="5">
    <source>
        <dbReference type="ARBA" id="ARBA00023136"/>
    </source>
</evidence>
<feature type="transmembrane region" description="Helical" evidence="6">
    <location>
        <begin position="31"/>
        <end position="51"/>
    </location>
</feature>
<accession>F5RFL2</accession>
<keyword evidence="4 6" id="KW-1133">Transmembrane helix</keyword>
<feature type="transmembrane region" description="Helical" evidence="6">
    <location>
        <begin position="125"/>
        <end position="149"/>
    </location>
</feature>
<dbReference type="AlphaFoldDB" id="F5RFL2"/>
<dbReference type="eggNOG" id="COG0392">
    <property type="taxonomic scope" value="Bacteria"/>
</dbReference>
<comment type="subcellular location">
    <subcellularLocation>
        <location evidence="1">Cell membrane</location>
        <topology evidence="1">Multi-pass membrane protein</topology>
    </subcellularLocation>
</comment>
<keyword evidence="5 6" id="KW-0472">Membrane</keyword>
<dbReference type="Pfam" id="PF03706">
    <property type="entry name" value="LPG_synthase_TM"/>
    <property type="match status" value="1"/>
</dbReference>
<dbReference type="STRING" id="1000565.METUNv1_03093"/>
<evidence type="ECO:0000313" key="8">
    <source>
        <dbReference type="Proteomes" id="UP000005019"/>
    </source>
</evidence>
<proteinExistence type="predicted"/>
<dbReference type="NCBIfam" id="TIGR00374">
    <property type="entry name" value="flippase-like domain"/>
    <property type="match status" value="1"/>
</dbReference>
<dbReference type="PANTHER" id="PTHR40277">
    <property type="entry name" value="BLL5419 PROTEIN"/>
    <property type="match status" value="1"/>
</dbReference>
<feature type="transmembrane region" description="Helical" evidence="6">
    <location>
        <begin position="9"/>
        <end position="25"/>
    </location>
</feature>
<feature type="transmembrane region" description="Helical" evidence="6">
    <location>
        <begin position="206"/>
        <end position="226"/>
    </location>
</feature>
<dbReference type="EMBL" id="AFHG01000053">
    <property type="protein sequence ID" value="EGK70868.1"/>
    <property type="molecule type" value="Genomic_DNA"/>
</dbReference>
<evidence type="ECO:0000313" key="7">
    <source>
        <dbReference type="EMBL" id="EGK70868.1"/>
    </source>
</evidence>
<protein>
    <recommendedName>
        <fullName evidence="9">Integral membrane protein</fullName>
    </recommendedName>
</protein>
<evidence type="ECO:0008006" key="9">
    <source>
        <dbReference type="Google" id="ProtNLM"/>
    </source>
</evidence>
<feature type="transmembrane region" description="Helical" evidence="6">
    <location>
        <begin position="161"/>
        <end position="178"/>
    </location>
</feature>
<evidence type="ECO:0000256" key="1">
    <source>
        <dbReference type="ARBA" id="ARBA00004651"/>
    </source>
</evidence>
<feature type="transmembrane region" description="Helical" evidence="6">
    <location>
        <begin position="238"/>
        <end position="258"/>
    </location>
</feature>
<sequence>MKKARIQRSRLAIGGVLLFGIVWFADPREVFAVLAGANWIWLTAGLILSVLSNVISALRWRELAAWLGHPITSTTALQIYFRAMALNALLPGGVVGGDVYRALVLRQQGMHPMGATLSVLLDRVWGFWLVIAISIMGSAFTWTLIAGQVSWTDQFPEPSKPLFVVIGILWTLLPLLFLRRLAPAWRRFHEEVISLETCHMRIRRQYVLQSVAALCVQWLSIGALALGAKAIHLELSTAVWATVSFPIFLMAAIPVSWGGWGAREAAAAGALSVFGVSAAQGVGAGLIYGIYALVQAAAGAALFGWPSMQQQTELARKLNQHRHTRD</sequence>
<dbReference type="PANTHER" id="PTHR40277:SF1">
    <property type="entry name" value="BLL5419 PROTEIN"/>
    <property type="match status" value="1"/>
</dbReference>